<gene>
    <name evidence="1" type="ORF">C1N66_30910</name>
</gene>
<reference evidence="1 2" key="1">
    <citation type="submission" date="2018-03" db="EMBL/GenBank/DDBJ databases">
        <title>The complete genome of bacterial strain SGAir0260.</title>
        <authorList>
            <person name="Schuster S.C."/>
        </authorList>
    </citation>
    <scope>NUCLEOTIDE SEQUENCE [LARGE SCALE GENOMIC DNA]</scope>
    <source>
        <strain evidence="1 2">SGAir0260</strain>
        <plasmid evidence="1 2">unnamed_12</plasmid>
    </source>
</reference>
<keyword evidence="1" id="KW-0614">Plasmid</keyword>
<dbReference type="EMBL" id="CP028010">
    <property type="protein sequence ID" value="QHV47432.1"/>
    <property type="molecule type" value="Genomic_DNA"/>
</dbReference>
<sequence>MRHVYIHSLNQINEYLDDGQIKNCILLTTENEKVFHMKPEISNNLTNIENSTSLFCSLNHIHSTSYLHLVIDLAILSYQQIFDILCEYHGEYYFVFFVISEFYKEIEIKINFSNTNILNTWVPVIQYNYFNSLKDDNYSIIEKAIFNVLPVIFFSTSSKHGDKIIRNYGDNLFKRYDIPPENILYCLDSSFTQYNRNLSKLLLSLISNKSNVLLTLKCSALFTIESLVVLSEIYNKDNILIDIIECNYSNMKLVDEEV</sequence>
<organism evidence="1 2">
    <name type="scientific">Bacillus cereus</name>
    <dbReference type="NCBI Taxonomy" id="1396"/>
    <lineage>
        <taxon>Bacteria</taxon>
        <taxon>Bacillati</taxon>
        <taxon>Bacillota</taxon>
        <taxon>Bacilli</taxon>
        <taxon>Bacillales</taxon>
        <taxon>Bacillaceae</taxon>
        <taxon>Bacillus</taxon>
        <taxon>Bacillus cereus group</taxon>
    </lineage>
</organism>
<dbReference type="RefSeq" id="WP_162283593.1">
    <property type="nucleotide sequence ID" value="NZ_CP028010.2"/>
</dbReference>
<dbReference type="AlphaFoldDB" id="A0AB73UTM1"/>
<accession>A0AB73UTM1</accession>
<name>A0AB73UTM1_BACCE</name>
<evidence type="ECO:0008006" key="3">
    <source>
        <dbReference type="Google" id="ProtNLM"/>
    </source>
</evidence>
<evidence type="ECO:0000313" key="2">
    <source>
        <dbReference type="Proteomes" id="UP000464780"/>
    </source>
</evidence>
<proteinExistence type="predicted"/>
<dbReference type="Proteomes" id="UP000464780">
    <property type="component" value="Plasmid unnamed_12"/>
</dbReference>
<evidence type="ECO:0000313" key="1">
    <source>
        <dbReference type="EMBL" id="QHV47432.1"/>
    </source>
</evidence>
<geneLocation type="plasmid" evidence="1 2">
    <name>unnamed_12</name>
</geneLocation>
<protein>
    <recommendedName>
        <fullName evidence="3">Group-specific protein</fullName>
    </recommendedName>
</protein>